<dbReference type="Pfam" id="PF07690">
    <property type="entry name" value="MFS_1"/>
    <property type="match status" value="1"/>
</dbReference>
<dbReference type="GO" id="GO:0016020">
    <property type="term" value="C:membrane"/>
    <property type="evidence" value="ECO:0007669"/>
    <property type="project" value="UniProtKB-SubCell"/>
</dbReference>
<evidence type="ECO:0000313" key="9">
    <source>
        <dbReference type="Proteomes" id="UP000053675"/>
    </source>
</evidence>
<sequence>MHRSKEGTPSTPLIVLAIGGLYVAQSVVGGITWTGLPAVMRERGLPLDQLGLLSLIALPWALKFLWAPAIDRYRLPPSGRNRSRRVVLIGGGVSAIGLALVGLLGLQNLPPILAILTVIACAAATVDIATDGYAVETLPRAQHGWGNAAQVGGAYLGSAIGGGLFLVFVSGLGWQLGVWLMVALIVALGLPFVTRLSFPAAERSHTPSLKFALARPEMRRGLLVAAIFVIAQKGGMLLLGPFLVDAGLSISTIGIINGVSSLVIGSAAALAGGALVRLWGARPVMLIALVMQAAALFFFAAFDLVGTFPTWALAGVAMLSGSAIMAFGFVALYAQFMAWSDPRQGGVDFTLFQSTDAALSMAGGLASGFLSAHFGYGVFFALAGSVAIIAIPLLVIITTAGESP</sequence>
<feature type="transmembrane region" description="Helical" evidence="7">
    <location>
        <begin position="47"/>
        <end position="66"/>
    </location>
</feature>
<feature type="transmembrane region" description="Helical" evidence="7">
    <location>
        <begin position="112"/>
        <end position="130"/>
    </location>
</feature>
<comment type="caution">
    <text evidence="8">The sequence shown here is derived from an EMBL/GenBank/DDBJ whole genome shotgun (WGS) entry which is preliminary data.</text>
</comment>
<feature type="transmembrane region" description="Helical" evidence="7">
    <location>
        <begin position="178"/>
        <end position="201"/>
    </location>
</feature>
<evidence type="ECO:0000256" key="6">
    <source>
        <dbReference type="ARBA" id="ARBA00023136"/>
    </source>
</evidence>
<feature type="transmembrane region" description="Helical" evidence="7">
    <location>
        <begin position="311"/>
        <end position="334"/>
    </location>
</feature>
<evidence type="ECO:0000256" key="3">
    <source>
        <dbReference type="ARBA" id="ARBA00022448"/>
    </source>
</evidence>
<evidence type="ECO:0000256" key="5">
    <source>
        <dbReference type="ARBA" id="ARBA00022989"/>
    </source>
</evidence>
<feature type="transmembrane region" description="Helical" evidence="7">
    <location>
        <begin position="284"/>
        <end position="305"/>
    </location>
</feature>
<name>A0A084U5N9_9HYPH</name>
<gene>
    <name evidence="8" type="ORF">EL18_03485</name>
</gene>
<proteinExistence type="inferred from homology"/>
<dbReference type="eggNOG" id="COG2223">
    <property type="taxonomic scope" value="Bacteria"/>
</dbReference>
<dbReference type="InterPro" id="IPR011701">
    <property type="entry name" value="MFS"/>
</dbReference>
<dbReference type="STRING" id="472175.EL18_03485"/>
<feature type="transmembrane region" description="Helical" evidence="7">
    <location>
        <begin position="86"/>
        <end position="106"/>
    </location>
</feature>
<feature type="transmembrane region" description="Helical" evidence="7">
    <location>
        <begin position="222"/>
        <end position="244"/>
    </location>
</feature>
<dbReference type="Gene3D" id="1.20.1250.20">
    <property type="entry name" value="MFS general substrate transporter like domains"/>
    <property type="match status" value="2"/>
</dbReference>
<dbReference type="PANTHER" id="PTHR12778">
    <property type="entry name" value="SOLUTE CARRIER FAMILY 33 ACETYL-COA TRANSPORTER -RELATED"/>
    <property type="match status" value="1"/>
</dbReference>
<keyword evidence="4 7" id="KW-0812">Transmembrane</keyword>
<dbReference type="PATRIC" id="fig|472175.3.peg.3486"/>
<dbReference type="GO" id="GO:0022857">
    <property type="term" value="F:transmembrane transporter activity"/>
    <property type="evidence" value="ECO:0007669"/>
    <property type="project" value="InterPro"/>
</dbReference>
<dbReference type="InterPro" id="IPR004752">
    <property type="entry name" value="AmpG_permease/AT-1"/>
</dbReference>
<comment type="similarity">
    <text evidence="2">Belongs to the major facilitator superfamily.</text>
</comment>
<feature type="transmembrane region" description="Helical" evidence="7">
    <location>
        <begin position="151"/>
        <end position="172"/>
    </location>
</feature>
<reference evidence="8 9" key="1">
    <citation type="submission" date="2014-05" db="EMBL/GenBank/DDBJ databases">
        <title>Draft Genome Sequence of Nitratireductor basaltis Strain UMTGB225, A Marine Bacterium Isolated from Green Barrel Tunicate.</title>
        <authorList>
            <person name="Gan H.Y."/>
        </authorList>
    </citation>
    <scope>NUCLEOTIDE SEQUENCE [LARGE SCALE GENOMIC DNA]</scope>
    <source>
        <strain evidence="8 9">UMTGB225</strain>
    </source>
</reference>
<feature type="transmembrane region" description="Helical" evidence="7">
    <location>
        <begin position="12"/>
        <end position="35"/>
    </location>
</feature>
<dbReference type="Proteomes" id="UP000053675">
    <property type="component" value="Unassembled WGS sequence"/>
</dbReference>
<organism evidence="8 9">
    <name type="scientific">Nitratireductor basaltis</name>
    <dbReference type="NCBI Taxonomy" id="472175"/>
    <lineage>
        <taxon>Bacteria</taxon>
        <taxon>Pseudomonadati</taxon>
        <taxon>Pseudomonadota</taxon>
        <taxon>Alphaproteobacteria</taxon>
        <taxon>Hyphomicrobiales</taxon>
        <taxon>Phyllobacteriaceae</taxon>
        <taxon>Nitratireductor</taxon>
    </lineage>
</organism>
<protein>
    <submittedName>
        <fullName evidence="8">Major facilitator superfamily MFS_1</fullName>
    </submittedName>
</protein>
<feature type="transmembrane region" description="Helical" evidence="7">
    <location>
        <begin position="250"/>
        <end position="272"/>
    </location>
</feature>
<dbReference type="InterPro" id="IPR036259">
    <property type="entry name" value="MFS_trans_sf"/>
</dbReference>
<dbReference type="AlphaFoldDB" id="A0A084U5N9"/>
<dbReference type="PANTHER" id="PTHR12778:SF10">
    <property type="entry name" value="MAJOR FACILITATOR SUPERFAMILY DOMAIN-CONTAINING PROTEIN 3"/>
    <property type="match status" value="1"/>
</dbReference>
<dbReference type="EMBL" id="JMQM01000003">
    <property type="protein sequence ID" value="KFB08275.1"/>
    <property type="molecule type" value="Genomic_DNA"/>
</dbReference>
<evidence type="ECO:0000256" key="2">
    <source>
        <dbReference type="ARBA" id="ARBA00008335"/>
    </source>
</evidence>
<dbReference type="SUPFAM" id="SSF103473">
    <property type="entry name" value="MFS general substrate transporter"/>
    <property type="match status" value="1"/>
</dbReference>
<keyword evidence="5 7" id="KW-1133">Transmembrane helix</keyword>
<comment type="subcellular location">
    <subcellularLocation>
        <location evidence="1">Membrane</location>
        <topology evidence="1">Multi-pass membrane protein</topology>
    </subcellularLocation>
</comment>
<evidence type="ECO:0000256" key="7">
    <source>
        <dbReference type="SAM" id="Phobius"/>
    </source>
</evidence>
<evidence type="ECO:0000313" key="8">
    <source>
        <dbReference type="EMBL" id="KFB08275.1"/>
    </source>
</evidence>
<dbReference type="RefSeq" id="WP_036487032.1">
    <property type="nucleotide sequence ID" value="NZ_JMQM01000003.1"/>
</dbReference>
<keyword evidence="9" id="KW-1185">Reference proteome</keyword>
<keyword evidence="6 7" id="KW-0472">Membrane</keyword>
<evidence type="ECO:0000256" key="1">
    <source>
        <dbReference type="ARBA" id="ARBA00004141"/>
    </source>
</evidence>
<dbReference type="OrthoDB" id="9787815at2"/>
<evidence type="ECO:0000256" key="4">
    <source>
        <dbReference type="ARBA" id="ARBA00022692"/>
    </source>
</evidence>
<keyword evidence="3" id="KW-0813">Transport</keyword>
<feature type="transmembrane region" description="Helical" evidence="7">
    <location>
        <begin position="376"/>
        <end position="397"/>
    </location>
</feature>
<accession>A0A084U5N9</accession>